<dbReference type="Gene3D" id="1.10.10.2840">
    <property type="entry name" value="PucR C-terminal helix-turn-helix domain"/>
    <property type="match status" value="1"/>
</dbReference>
<dbReference type="InterPro" id="IPR051448">
    <property type="entry name" value="CdaR-like_regulators"/>
</dbReference>
<accession>A0A444B1J4</accession>
<dbReference type="PANTHER" id="PTHR33744:SF1">
    <property type="entry name" value="DNA-BINDING TRANSCRIPTIONAL ACTIVATOR ADER"/>
    <property type="match status" value="1"/>
</dbReference>
<gene>
    <name evidence="3" type="ORF">CWN80_12320</name>
</gene>
<evidence type="ECO:0000259" key="1">
    <source>
        <dbReference type="Pfam" id="PF13556"/>
    </source>
</evidence>
<reference evidence="3 4" key="1">
    <citation type="journal article" date="2009" name="Int. J. Syst. Evol. Microbiol.">
        <title>Janibacter hoylei sp. nov., Bacillus isronensis sp. nov. and Bacillus aryabhattai sp. nov., isolated from cryotubes used for collecting air from the upper atmosphere.</title>
        <authorList>
            <person name="Shivaji S."/>
            <person name="Chaturvedi P."/>
            <person name="Begum Z."/>
            <person name="Pindi P.K."/>
            <person name="Manorama R."/>
            <person name="Padmanaban D.A."/>
            <person name="Shouche Y.S."/>
            <person name="Pawar S."/>
            <person name="Vaishampayan P."/>
            <person name="Dutt C.B."/>
            <person name="Datta G.N."/>
            <person name="Manchanda R.K."/>
            <person name="Rao U.R."/>
            <person name="Bhargava P.M."/>
            <person name="Narlikar J.V."/>
        </authorList>
    </citation>
    <scope>NUCLEOTIDE SEQUENCE [LARGE SCALE GENOMIC DNA]</scope>
    <source>
        <strain evidence="3 4">PVAS-1</strain>
    </source>
</reference>
<evidence type="ECO:0000313" key="3">
    <source>
        <dbReference type="EMBL" id="RWU82205.1"/>
    </source>
</evidence>
<dbReference type="InterPro" id="IPR025751">
    <property type="entry name" value="RsbRD_N_dom"/>
</dbReference>
<evidence type="ECO:0000313" key="4">
    <source>
        <dbReference type="Proteomes" id="UP000288711"/>
    </source>
</evidence>
<dbReference type="EMBL" id="PIPF01000012">
    <property type="protein sequence ID" value="RWU82205.1"/>
    <property type="molecule type" value="Genomic_DNA"/>
</dbReference>
<comment type="caution">
    <text evidence="3">The sequence shown here is derived from an EMBL/GenBank/DDBJ whole genome shotgun (WGS) entry which is preliminary data.</text>
</comment>
<dbReference type="Proteomes" id="UP000288711">
    <property type="component" value="Unassembled WGS sequence"/>
</dbReference>
<protein>
    <submittedName>
        <fullName evidence="3">Transcriptional regulator</fullName>
    </submittedName>
</protein>
<dbReference type="InterPro" id="IPR025736">
    <property type="entry name" value="PucR_C-HTH_dom"/>
</dbReference>
<dbReference type="PANTHER" id="PTHR33744">
    <property type="entry name" value="CARBOHYDRATE DIACID REGULATOR"/>
    <property type="match status" value="1"/>
</dbReference>
<feature type="domain" description="RsbT co-antagonist protein RsbRD N-terminal" evidence="2">
    <location>
        <begin position="38"/>
        <end position="178"/>
    </location>
</feature>
<feature type="domain" description="PucR C-terminal helix-turn-helix" evidence="1">
    <location>
        <begin position="344"/>
        <end position="399"/>
    </location>
</feature>
<dbReference type="InterPro" id="IPR042070">
    <property type="entry name" value="PucR_C-HTH_sf"/>
</dbReference>
<dbReference type="Pfam" id="PF13556">
    <property type="entry name" value="HTH_30"/>
    <property type="match status" value="1"/>
</dbReference>
<dbReference type="AlphaFoldDB" id="A0A444B1J4"/>
<evidence type="ECO:0000259" key="2">
    <source>
        <dbReference type="Pfam" id="PF14361"/>
    </source>
</evidence>
<organism evidence="3 4">
    <name type="scientific">Janibacter hoylei PVAS-1</name>
    <dbReference type="NCBI Taxonomy" id="1210046"/>
    <lineage>
        <taxon>Bacteria</taxon>
        <taxon>Bacillati</taxon>
        <taxon>Actinomycetota</taxon>
        <taxon>Actinomycetes</taxon>
        <taxon>Micrococcales</taxon>
        <taxon>Intrasporangiaceae</taxon>
        <taxon>Janibacter</taxon>
    </lineage>
</organism>
<keyword evidence="4" id="KW-1185">Reference proteome</keyword>
<name>A0A444B1J4_9MICO</name>
<proteinExistence type="predicted"/>
<sequence length="401" mass="42257">MDSTGPTGRAARPGRTARQAAGLVLDEATVAALRAQLPRVASVVVAEVMQQVPAYDMPFQGRMGKIIERAVQVSLASFVGLASGTAPKTAPVGVGVAAASELGQAEAKRGRPVEALLSAYRVGASAAWRELSVEAVAAGVDAATLGRFAELVFTYIDELSAASVAGHNQQTSSAERERLVHLDRLTRGLLTGLSEAALDDAVTAADWVPPRTLTAVLVDRQRLLTTAGMLDPRTLTLAEDLPGAGPDQSVLLVPDSGGRSRARLLEILDGHAATVGPARPWAGVAGSYTRALAAAELHLPGVVDTDAVLPELVLHADPEALADLREAALAPFAGLPEETAARLQDTLRAWLLLQGRRELVAETLHVHPQTVRYRMNQVRDLYGERLTDPDEVLAILLALGR</sequence>
<dbReference type="Pfam" id="PF14361">
    <property type="entry name" value="RsbRD_N"/>
    <property type="match status" value="1"/>
</dbReference>